<name>A0A8T1AXU5_9STRA</name>
<sequence>MSSLTTTPAQESASADSATSVPASAGTTTSKRVEDKAAVPETILEGSSVFHTDGSMPTDYGSDISAVPMEDGEVPSSAADSKLAAVAHEPVTGSRRPREDGPSASSSKSSRNDEEERAPTPVTPSSPRSVPTERAPWMPSASEIVSRFGATSPPNPIPLYVCSATISSDSSIGSDGMSRRGLRAKAKCPSGWHFVNLGTPLLKNFNKDAKAYRARITAAQQRFETFSRRHMIDRLHNEAMEAGIPCAVPFGAACSHYLPGAVRLSERDLTGYTTVRVLAQLRDLRVQRRDERRDERRDTPSVSGDRSARAGVTPALRSGLRTPSPFPERLPSGRSAVPMCLGGEDILFNEYEDELDLGSSSGVHSPRFARLSTESSRAHRAVVAAGAER</sequence>
<evidence type="ECO:0000313" key="2">
    <source>
        <dbReference type="EMBL" id="KAG2889135.1"/>
    </source>
</evidence>
<protein>
    <submittedName>
        <fullName evidence="2">Uncharacterized protein</fullName>
    </submittedName>
</protein>
<dbReference type="EMBL" id="RCMK01001739">
    <property type="protein sequence ID" value="KAG2889135.1"/>
    <property type="molecule type" value="Genomic_DNA"/>
</dbReference>
<dbReference type="VEuPathDB" id="FungiDB:PC110_g12879"/>
<feature type="region of interest" description="Disordered" evidence="1">
    <location>
        <begin position="359"/>
        <end position="389"/>
    </location>
</feature>
<feature type="region of interest" description="Disordered" evidence="1">
    <location>
        <begin position="1"/>
        <end position="136"/>
    </location>
</feature>
<dbReference type="AlphaFoldDB" id="A0A8T1AXU5"/>
<accession>A0A8T1AXU5</accession>
<feature type="compositionally biased region" description="Low complexity" evidence="1">
    <location>
        <begin position="119"/>
        <end position="132"/>
    </location>
</feature>
<evidence type="ECO:0000256" key="1">
    <source>
        <dbReference type="SAM" id="MobiDB-lite"/>
    </source>
</evidence>
<feature type="compositionally biased region" description="Polar residues" evidence="1">
    <location>
        <begin position="1"/>
        <end position="30"/>
    </location>
</feature>
<comment type="caution">
    <text evidence="2">The sequence shown here is derived from an EMBL/GenBank/DDBJ whole genome shotgun (WGS) entry which is preliminary data.</text>
</comment>
<reference evidence="2" key="1">
    <citation type="submission" date="2018-10" db="EMBL/GenBank/DDBJ databases">
        <title>Effector identification in a new, highly contiguous assembly of the strawberry crown rot pathogen Phytophthora cactorum.</title>
        <authorList>
            <person name="Armitage A.D."/>
            <person name="Nellist C.F."/>
            <person name="Bates H."/>
            <person name="Vickerstaff R.J."/>
            <person name="Harrison R.J."/>
        </authorList>
    </citation>
    <scope>NUCLEOTIDE SEQUENCE</scope>
    <source>
        <strain evidence="2">4040</strain>
    </source>
</reference>
<organism evidence="2 3">
    <name type="scientific">Phytophthora cactorum</name>
    <dbReference type="NCBI Taxonomy" id="29920"/>
    <lineage>
        <taxon>Eukaryota</taxon>
        <taxon>Sar</taxon>
        <taxon>Stramenopiles</taxon>
        <taxon>Oomycota</taxon>
        <taxon>Peronosporomycetes</taxon>
        <taxon>Peronosporales</taxon>
        <taxon>Peronosporaceae</taxon>
        <taxon>Phytophthora</taxon>
    </lineage>
</organism>
<proteinExistence type="predicted"/>
<feature type="region of interest" description="Disordered" evidence="1">
    <location>
        <begin position="288"/>
        <end position="334"/>
    </location>
</feature>
<feature type="compositionally biased region" description="Basic and acidic residues" evidence="1">
    <location>
        <begin position="288"/>
        <end position="299"/>
    </location>
</feature>
<gene>
    <name evidence="2" type="ORF">PC117_g24759</name>
</gene>
<dbReference type="Proteomes" id="UP000736787">
    <property type="component" value="Unassembled WGS sequence"/>
</dbReference>
<evidence type="ECO:0000313" key="3">
    <source>
        <dbReference type="Proteomes" id="UP000736787"/>
    </source>
</evidence>